<keyword evidence="3 7" id="KW-0812">Transmembrane</keyword>
<gene>
    <name evidence="8" type="ORF">MNBD_GAMMA09-2415</name>
</gene>
<evidence type="ECO:0008006" key="9">
    <source>
        <dbReference type="Google" id="ProtNLM"/>
    </source>
</evidence>
<keyword evidence="2" id="KW-1003">Cell membrane</keyword>
<keyword evidence="5 7" id="KW-0472">Membrane</keyword>
<evidence type="ECO:0000256" key="7">
    <source>
        <dbReference type="SAM" id="Phobius"/>
    </source>
</evidence>
<dbReference type="GO" id="GO:0022857">
    <property type="term" value="F:transmembrane transporter activity"/>
    <property type="evidence" value="ECO:0007669"/>
    <property type="project" value="InterPro"/>
</dbReference>
<dbReference type="InterPro" id="IPR003400">
    <property type="entry name" value="ExbD"/>
</dbReference>
<feature type="transmembrane region" description="Helical" evidence="7">
    <location>
        <begin position="20"/>
        <end position="42"/>
    </location>
</feature>
<accession>A0A3B0XID8</accession>
<reference evidence="8" key="1">
    <citation type="submission" date="2018-06" db="EMBL/GenBank/DDBJ databases">
        <authorList>
            <person name="Zhirakovskaya E."/>
        </authorList>
    </citation>
    <scope>NUCLEOTIDE SEQUENCE</scope>
</reference>
<evidence type="ECO:0000256" key="1">
    <source>
        <dbReference type="ARBA" id="ARBA00004162"/>
    </source>
</evidence>
<dbReference type="AlphaFoldDB" id="A0A3B0XID8"/>
<protein>
    <recommendedName>
        <fullName evidence="9">Biopolymer transport protein ExbD/TolR</fullName>
    </recommendedName>
</protein>
<comment type="subcellular location">
    <subcellularLocation>
        <location evidence="1">Cell membrane</location>
        <topology evidence="1">Single-pass membrane protein</topology>
    </subcellularLocation>
</comment>
<organism evidence="8">
    <name type="scientific">hydrothermal vent metagenome</name>
    <dbReference type="NCBI Taxonomy" id="652676"/>
    <lineage>
        <taxon>unclassified sequences</taxon>
        <taxon>metagenomes</taxon>
        <taxon>ecological metagenomes</taxon>
    </lineage>
</organism>
<evidence type="ECO:0000256" key="6">
    <source>
        <dbReference type="SAM" id="MobiDB-lite"/>
    </source>
</evidence>
<dbReference type="EMBL" id="UOFI01000115">
    <property type="protein sequence ID" value="VAW68095.1"/>
    <property type="molecule type" value="Genomic_DNA"/>
</dbReference>
<evidence type="ECO:0000256" key="5">
    <source>
        <dbReference type="ARBA" id="ARBA00023136"/>
    </source>
</evidence>
<dbReference type="Pfam" id="PF02472">
    <property type="entry name" value="ExbD"/>
    <property type="match status" value="1"/>
</dbReference>
<sequence length="193" mass="21762">MKLVRRKLVKEDTELNITAFLNLMVILVPFLLITAVFSRVTILELNLPAKNALSKQQETIKLQLELVVRKHSFEIRDANLGRIKYFPRSETETNWQAFTDVLVEIKTRFPEEQSITLMLEPKINYKTLIKVMDRVRFADVLEFTSVVTVELFPNVSIGDAPELVPVEEAKTGQTVMPPGASASESAGVAPYDG</sequence>
<evidence type="ECO:0000256" key="2">
    <source>
        <dbReference type="ARBA" id="ARBA00022475"/>
    </source>
</evidence>
<feature type="region of interest" description="Disordered" evidence="6">
    <location>
        <begin position="171"/>
        <end position="193"/>
    </location>
</feature>
<evidence type="ECO:0000313" key="8">
    <source>
        <dbReference type="EMBL" id="VAW68095.1"/>
    </source>
</evidence>
<evidence type="ECO:0000256" key="4">
    <source>
        <dbReference type="ARBA" id="ARBA00022989"/>
    </source>
</evidence>
<name>A0A3B0XID8_9ZZZZ</name>
<proteinExistence type="predicted"/>
<dbReference type="GO" id="GO:0005886">
    <property type="term" value="C:plasma membrane"/>
    <property type="evidence" value="ECO:0007669"/>
    <property type="project" value="UniProtKB-SubCell"/>
</dbReference>
<keyword evidence="4 7" id="KW-1133">Transmembrane helix</keyword>
<evidence type="ECO:0000256" key="3">
    <source>
        <dbReference type="ARBA" id="ARBA00022692"/>
    </source>
</evidence>